<name>A0ACB9RD92_9MYRT</name>
<comment type="caution">
    <text evidence="1">The sequence shown here is derived from an EMBL/GenBank/DDBJ whole genome shotgun (WGS) entry which is preliminary data.</text>
</comment>
<organism evidence="1 2">
    <name type="scientific">Melastoma candidum</name>
    <dbReference type="NCBI Taxonomy" id="119954"/>
    <lineage>
        <taxon>Eukaryota</taxon>
        <taxon>Viridiplantae</taxon>
        <taxon>Streptophyta</taxon>
        <taxon>Embryophyta</taxon>
        <taxon>Tracheophyta</taxon>
        <taxon>Spermatophyta</taxon>
        <taxon>Magnoliopsida</taxon>
        <taxon>eudicotyledons</taxon>
        <taxon>Gunneridae</taxon>
        <taxon>Pentapetalae</taxon>
        <taxon>rosids</taxon>
        <taxon>malvids</taxon>
        <taxon>Myrtales</taxon>
        <taxon>Melastomataceae</taxon>
        <taxon>Melastomatoideae</taxon>
        <taxon>Melastomateae</taxon>
        <taxon>Melastoma</taxon>
    </lineage>
</organism>
<evidence type="ECO:0000313" key="2">
    <source>
        <dbReference type="Proteomes" id="UP001057402"/>
    </source>
</evidence>
<sequence length="68" mass="7599">MEPSLQNARLLVSGFPPNCPCSSREFYARPSSLGELRCRFRQAEQMKGSRRTMTSNATSRSESEISIG</sequence>
<dbReference type="EMBL" id="CM042883">
    <property type="protein sequence ID" value="KAI4376685.1"/>
    <property type="molecule type" value="Genomic_DNA"/>
</dbReference>
<evidence type="ECO:0000313" key="1">
    <source>
        <dbReference type="EMBL" id="KAI4376685.1"/>
    </source>
</evidence>
<accession>A0ACB9RD92</accession>
<keyword evidence="2" id="KW-1185">Reference proteome</keyword>
<dbReference type="Proteomes" id="UP001057402">
    <property type="component" value="Chromosome 4"/>
</dbReference>
<proteinExistence type="predicted"/>
<protein>
    <submittedName>
        <fullName evidence="1">Uncharacterized protein</fullName>
    </submittedName>
</protein>
<gene>
    <name evidence="1" type="ORF">MLD38_014421</name>
</gene>
<reference evidence="2" key="1">
    <citation type="journal article" date="2023" name="Front. Plant Sci.">
        <title>Chromosomal-level genome assembly of Melastoma candidum provides insights into trichome evolution.</title>
        <authorList>
            <person name="Zhong Y."/>
            <person name="Wu W."/>
            <person name="Sun C."/>
            <person name="Zou P."/>
            <person name="Liu Y."/>
            <person name="Dai S."/>
            <person name="Zhou R."/>
        </authorList>
    </citation>
    <scope>NUCLEOTIDE SEQUENCE [LARGE SCALE GENOMIC DNA]</scope>
</reference>